<evidence type="ECO:0000256" key="1">
    <source>
        <dbReference type="SAM" id="Phobius"/>
    </source>
</evidence>
<sequence>MIRTSILTVILIIVFFLAKYIGLDFLLHQKKWLILGFFVAFSVLFHRVIEFGLREKQKNFIPFYLSTVVLRLILSLVFIGVELYLGLQNQELFILNFFVLYLFYTIFEIWNLSRNLRQNSGK</sequence>
<accession>A0ABM9AM26</accession>
<keyword evidence="1" id="KW-0472">Membrane</keyword>
<evidence type="ECO:0000313" key="3">
    <source>
        <dbReference type="Proteomes" id="UP000837932"/>
    </source>
</evidence>
<feature type="transmembrane region" description="Helical" evidence="1">
    <location>
        <begin position="32"/>
        <end position="49"/>
    </location>
</feature>
<reference evidence="2" key="1">
    <citation type="submission" date="2021-12" db="EMBL/GenBank/DDBJ databases">
        <authorList>
            <person name="Rodrigo-Torres L."/>
            <person name="Arahal R. D."/>
            <person name="Lucena T."/>
        </authorList>
    </citation>
    <scope>NUCLEOTIDE SEQUENCE</scope>
    <source>
        <strain evidence="2">CECT 8858</strain>
    </source>
</reference>
<dbReference type="EMBL" id="CAKLPY010000001">
    <property type="protein sequence ID" value="CAH0994789.1"/>
    <property type="molecule type" value="Genomic_DNA"/>
</dbReference>
<comment type="caution">
    <text evidence="2">The sequence shown here is derived from an EMBL/GenBank/DDBJ whole genome shotgun (WGS) entry which is preliminary data.</text>
</comment>
<dbReference type="Proteomes" id="UP000837932">
    <property type="component" value="Unassembled WGS sequence"/>
</dbReference>
<name>A0ABM9AM26_9BACT</name>
<evidence type="ECO:0008006" key="4">
    <source>
        <dbReference type="Google" id="ProtNLM"/>
    </source>
</evidence>
<organism evidence="2 3">
    <name type="scientific">Emticicia aquatica</name>
    <dbReference type="NCBI Taxonomy" id="1681835"/>
    <lineage>
        <taxon>Bacteria</taxon>
        <taxon>Pseudomonadati</taxon>
        <taxon>Bacteroidota</taxon>
        <taxon>Cytophagia</taxon>
        <taxon>Cytophagales</taxon>
        <taxon>Leadbetterellaceae</taxon>
        <taxon>Emticicia</taxon>
    </lineage>
</organism>
<keyword evidence="1" id="KW-1133">Transmembrane helix</keyword>
<keyword evidence="3" id="KW-1185">Reference proteome</keyword>
<feature type="transmembrane region" description="Helical" evidence="1">
    <location>
        <begin position="61"/>
        <end position="81"/>
    </location>
</feature>
<gene>
    <name evidence="2" type="ORF">EMA8858_00901</name>
</gene>
<evidence type="ECO:0000313" key="2">
    <source>
        <dbReference type="EMBL" id="CAH0994789.1"/>
    </source>
</evidence>
<proteinExistence type="predicted"/>
<protein>
    <recommendedName>
        <fullName evidence="4">ATP synthase protein I</fullName>
    </recommendedName>
</protein>
<feature type="transmembrane region" description="Helical" evidence="1">
    <location>
        <begin position="93"/>
        <end position="112"/>
    </location>
</feature>
<feature type="transmembrane region" description="Helical" evidence="1">
    <location>
        <begin position="7"/>
        <end position="26"/>
    </location>
</feature>
<keyword evidence="1" id="KW-0812">Transmembrane</keyword>